<dbReference type="InterPro" id="IPR006442">
    <property type="entry name" value="Antitoxin_Phd/YefM"/>
</dbReference>
<dbReference type="Gene3D" id="3.40.1620.10">
    <property type="entry name" value="YefM-like domain"/>
    <property type="match status" value="1"/>
</dbReference>
<proteinExistence type="inferred from homology"/>
<comment type="caution">
    <text evidence="3">The sequence shown here is derived from an EMBL/GenBank/DDBJ whole genome shotgun (WGS) entry which is preliminary data.</text>
</comment>
<keyword evidence="4" id="KW-1185">Reference proteome</keyword>
<dbReference type="EMBL" id="JAKLWS010000002">
    <property type="protein sequence ID" value="MCG2587530.1"/>
    <property type="molecule type" value="Genomic_DNA"/>
</dbReference>
<dbReference type="Proteomes" id="UP001165366">
    <property type="component" value="Unassembled WGS sequence"/>
</dbReference>
<organism evidence="3 4">
    <name type="scientific">Rhodohalobacter sulfatireducens</name>
    <dbReference type="NCBI Taxonomy" id="2911366"/>
    <lineage>
        <taxon>Bacteria</taxon>
        <taxon>Pseudomonadati</taxon>
        <taxon>Balneolota</taxon>
        <taxon>Balneolia</taxon>
        <taxon>Balneolales</taxon>
        <taxon>Balneolaceae</taxon>
        <taxon>Rhodohalobacter</taxon>
    </lineage>
</organism>
<evidence type="ECO:0000256" key="1">
    <source>
        <dbReference type="ARBA" id="ARBA00009981"/>
    </source>
</evidence>
<protein>
    <recommendedName>
        <fullName evidence="2">Antitoxin</fullName>
    </recommendedName>
</protein>
<dbReference type="InterPro" id="IPR036165">
    <property type="entry name" value="YefM-like_sf"/>
</dbReference>
<comment type="function">
    <text evidence="2">Antitoxin component of a type II toxin-antitoxin (TA) system.</text>
</comment>
<evidence type="ECO:0000313" key="4">
    <source>
        <dbReference type="Proteomes" id="UP001165366"/>
    </source>
</evidence>
<dbReference type="SUPFAM" id="SSF143120">
    <property type="entry name" value="YefM-like"/>
    <property type="match status" value="1"/>
</dbReference>
<reference evidence="3" key="1">
    <citation type="submission" date="2022-01" db="EMBL/GenBank/DDBJ databases">
        <authorList>
            <person name="Wang Y."/>
        </authorList>
    </citation>
    <scope>NUCLEOTIDE SEQUENCE</scope>
    <source>
        <strain evidence="3">WB101</strain>
    </source>
</reference>
<name>A0ABS9K9J9_9BACT</name>
<dbReference type="RefSeq" id="WP_237852374.1">
    <property type="nucleotide sequence ID" value="NZ_JAKLWS010000002.1"/>
</dbReference>
<dbReference type="InterPro" id="IPR051416">
    <property type="entry name" value="phD-YefM_TA_antitoxins"/>
</dbReference>
<dbReference type="PANTHER" id="PTHR35377">
    <property type="entry name" value="ANTITOXIN VAPB49-RELATED-RELATED"/>
    <property type="match status" value="1"/>
</dbReference>
<gene>
    <name evidence="3" type="ORF">L6773_03050</name>
</gene>
<sequence>MKKVQVNEVREKLAKYLSEAERGEEIIITKHSKPIARLLPVESKTSEFPDLSEFREKITVKGKSMSEEVSEMRREERY</sequence>
<reference evidence="3" key="2">
    <citation type="submission" date="2024-05" db="EMBL/GenBank/DDBJ databases">
        <title>Rhodohalobacter halophilus gen. nov., sp. nov., a moderately halophilic member of the family Balneolaceae.</title>
        <authorList>
            <person name="Xia J."/>
        </authorList>
    </citation>
    <scope>NUCLEOTIDE SEQUENCE</scope>
    <source>
        <strain evidence="3">WB101</strain>
    </source>
</reference>
<dbReference type="Pfam" id="PF02604">
    <property type="entry name" value="PhdYeFM_antitox"/>
    <property type="match status" value="1"/>
</dbReference>
<evidence type="ECO:0000313" key="3">
    <source>
        <dbReference type="EMBL" id="MCG2587530.1"/>
    </source>
</evidence>
<evidence type="ECO:0000256" key="2">
    <source>
        <dbReference type="RuleBase" id="RU362080"/>
    </source>
</evidence>
<comment type="similarity">
    <text evidence="1 2">Belongs to the phD/YefM antitoxin family.</text>
</comment>
<accession>A0ABS9K9J9</accession>
<dbReference type="NCBIfam" id="TIGR01552">
    <property type="entry name" value="phd_fam"/>
    <property type="match status" value="1"/>
</dbReference>